<reference evidence="1" key="1">
    <citation type="journal article" date="2023" name="Mol. Biol. Evol.">
        <title>Third-Generation Sequencing Reveals the Adaptive Role of the Epigenome in Three Deep-Sea Polychaetes.</title>
        <authorList>
            <person name="Perez M."/>
            <person name="Aroh O."/>
            <person name="Sun Y."/>
            <person name="Lan Y."/>
            <person name="Juniper S.K."/>
            <person name="Young C.R."/>
            <person name="Angers B."/>
            <person name="Qian P.Y."/>
        </authorList>
    </citation>
    <scope>NUCLEOTIDE SEQUENCE</scope>
    <source>
        <strain evidence="1">P08H-3</strain>
    </source>
</reference>
<accession>A0AAD9MLU0</accession>
<name>A0AAD9MLU0_9ANNE</name>
<proteinExistence type="predicted"/>
<organism evidence="1 2">
    <name type="scientific">Paralvinella palmiformis</name>
    <dbReference type="NCBI Taxonomy" id="53620"/>
    <lineage>
        <taxon>Eukaryota</taxon>
        <taxon>Metazoa</taxon>
        <taxon>Spiralia</taxon>
        <taxon>Lophotrochozoa</taxon>
        <taxon>Annelida</taxon>
        <taxon>Polychaeta</taxon>
        <taxon>Sedentaria</taxon>
        <taxon>Canalipalpata</taxon>
        <taxon>Terebellida</taxon>
        <taxon>Terebelliformia</taxon>
        <taxon>Alvinellidae</taxon>
        <taxon>Paralvinella</taxon>
    </lineage>
</organism>
<dbReference type="InterPro" id="IPR051077">
    <property type="entry name" value="Ca-dependent_lectin"/>
</dbReference>
<dbReference type="EMBL" id="JAODUP010001790">
    <property type="protein sequence ID" value="KAK2139432.1"/>
    <property type="molecule type" value="Genomic_DNA"/>
</dbReference>
<dbReference type="Proteomes" id="UP001208570">
    <property type="component" value="Unassembled WGS sequence"/>
</dbReference>
<dbReference type="GO" id="GO:0005615">
    <property type="term" value="C:extracellular space"/>
    <property type="evidence" value="ECO:0007669"/>
    <property type="project" value="TreeGrafter"/>
</dbReference>
<evidence type="ECO:0000313" key="2">
    <source>
        <dbReference type="Proteomes" id="UP001208570"/>
    </source>
</evidence>
<dbReference type="PANTHER" id="PTHR24024:SF18">
    <property type="entry name" value="SHORT-CHAIN COLLAGEN C4-LIKE"/>
    <property type="match status" value="1"/>
</dbReference>
<dbReference type="PANTHER" id="PTHR24024">
    <property type="entry name" value="PULMONARY SURFACTANT-ASSOCIATED PROTEIN A"/>
    <property type="match status" value="1"/>
</dbReference>
<protein>
    <submittedName>
        <fullName evidence="1">Uncharacterized protein</fullName>
    </submittedName>
</protein>
<evidence type="ECO:0000313" key="1">
    <source>
        <dbReference type="EMBL" id="KAK2139432.1"/>
    </source>
</evidence>
<gene>
    <name evidence="1" type="ORF">LSH36_1793g00000</name>
</gene>
<dbReference type="AlphaFoldDB" id="A0AAD9MLU0"/>
<keyword evidence="2" id="KW-1185">Reference proteome</keyword>
<sequence>MLFISGSSVYTRWGRTTCPSDAVPLYSGYMGGALNTDDGSAYDFLCLSSEPQYSNFTNSSDNSRGAVYGTEYQGGVDAIFDPSNLNGTSFADQNVPCVACHVDSRATVMMIPAKTTCPTGWTLEYWGYLMAAVRIASLMSSALNTDTGSGSNFLCLPFNPDYANYTEDIQSSRGEIYGTEYQGDPDLIFDPINRGGQTFVDQDVPCAMCGSRNYECVDYQPETMFGGAESDMAAFIYNVEGRCGALSCPNFVDGRELTCVVCSK</sequence>
<comment type="caution">
    <text evidence="1">The sequence shown here is derived from an EMBL/GenBank/DDBJ whole genome shotgun (WGS) entry which is preliminary data.</text>
</comment>